<gene>
    <name evidence="1" type="primary">ORF219778</name>
</gene>
<protein>
    <submittedName>
        <fullName evidence="1">Uncharacterized protein</fullName>
    </submittedName>
</protein>
<evidence type="ECO:0000313" key="1">
    <source>
        <dbReference type="EMBL" id="CEK98847.1"/>
    </source>
</evidence>
<reference evidence="1" key="1">
    <citation type="submission" date="2014-12" db="EMBL/GenBank/DDBJ databases">
        <title>Insight into the proteome of Arion vulgaris.</title>
        <authorList>
            <person name="Aradska J."/>
            <person name="Bulat T."/>
            <person name="Smidak R."/>
            <person name="Sarate P."/>
            <person name="Gangsoo J."/>
            <person name="Sialana F."/>
            <person name="Bilban M."/>
            <person name="Lubec G."/>
        </authorList>
    </citation>
    <scope>NUCLEOTIDE SEQUENCE</scope>
    <source>
        <tissue evidence="1">Skin</tissue>
    </source>
</reference>
<feature type="non-terminal residue" evidence="1">
    <location>
        <position position="61"/>
    </location>
</feature>
<name>A0A0B7C0Y4_9EUPU</name>
<organism evidence="1">
    <name type="scientific">Arion vulgaris</name>
    <dbReference type="NCBI Taxonomy" id="1028688"/>
    <lineage>
        <taxon>Eukaryota</taxon>
        <taxon>Metazoa</taxon>
        <taxon>Spiralia</taxon>
        <taxon>Lophotrochozoa</taxon>
        <taxon>Mollusca</taxon>
        <taxon>Gastropoda</taxon>
        <taxon>Heterobranchia</taxon>
        <taxon>Euthyneura</taxon>
        <taxon>Panpulmonata</taxon>
        <taxon>Eupulmonata</taxon>
        <taxon>Stylommatophora</taxon>
        <taxon>Helicina</taxon>
        <taxon>Arionoidea</taxon>
        <taxon>Arionidae</taxon>
        <taxon>Arion</taxon>
    </lineage>
</organism>
<proteinExistence type="predicted"/>
<accession>A0A0B7C0Y4</accession>
<dbReference type="EMBL" id="HACG01051976">
    <property type="protein sequence ID" value="CEK98847.1"/>
    <property type="molecule type" value="Transcribed_RNA"/>
</dbReference>
<dbReference type="AlphaFoldDB" id="A0A0B7C0Y4"/>
<sequence length="61" mass="7009">MGREDANAVHRHDWFRKNINMGSCRDSRATSSSESADVNSRCRLCCLSVLFDFCQFYDVSI</sequence>